<name>A0ABV4P6Y8_9GAMM</name>
<gene>
    <name evidence="2" type="ORF">ACCI49_21395</name>
</gene>
<keyword evidence="3" id="KW-1185">Reference proteome</keyword>
<organism evidence="2 3">
    <name type="scientific">Microbulbifer epialgicus</name>
    <dbReference type="NCBI Taxonomy" id="393907"/>
    <lineage>
        <taxon>Bacteria</taxon>
        <taxon>Pseudomonadati</taxon>
        <taxon>Pseudomonadota</taxon>
        <taxon>Gammaproteobacteria</taxon>
        <taxon>Cellvibrionales</taxon>
        <taxon>Microbulbiferaceae</taxon>
        <taxon>Microbulbifer</taxon>
    </lineage>
</organism>
<evidence type="ECO:0000313" key="2">
    <source>
        <dbReference type="EMBL" id="MFA0813453.1"/>
    </source>
</evidence>
<dbReference type="RefSeq" id="WP_371841262.1">
    <property type="nucleotide sequence ID" value="NZ_JBGMEK010000096.1"/>
</dbReference>
<protein>
    <submittedName>
        <fullName evidence="2">Uncharacterized protein</fullName>
    </submittedName>
</protein>
<accession>A0ABV4P6Y8</accession>
<dbReference type="Proteomes" id="UP001569428">
    <property type="component" value="Unassembled WGS sequence"/>
</dbReference>
<evidence type="ECO:0000313" key="3">
    <source>
        <dbReference type="Proteomes" id="UP001569428"/>
    </source>
</evidence>
<evidence type="ECO:0000256" key="1">
    <source>
        <dbReference type="SAM" id="MobiDB-lite"/>
    </source>
</evidence>
<dbReference type="EMBL" id="JBGMEK010000096">
    <property type="protein sequence ID" value="MFA0813453.1"/>
    <property type="molecule type" value="Genomic_DNA"/>
</dbReference>
<sequence>MEISSKPRYRLFPRVVLHATAFLTLRGSYPSQFFPNTLTGPTPKTVDKKKSDGKNQVHPGEPIVHVTDPPKEADVEVTVDLHHLLHQEPMKDHEKLAGKGPILTSLQFKLLIGQGRSIVDSGGKISQ</sequence>
<proteinExistence type="predicted"/>
<reference evidence="2 3" key="1">
    <citation type="submission" date="2024-08" db="EMBL/GenBank/DDBJ databases">
        <authorList>
            <person name="Ishaq N."/>
        </authorList>
    </citation>
    <scope>NUCLEOTIDE SEQUENCE [LARGE SCALE GENOMIC DNA]</scope>
    <source>
        <strain evidence="2 3">DSM 18651</strain>
    </source>
</reference>
<feature type="region of interest" description="Disordered" evidence="1">
    <location>
        <begin position="36"/>
        <end position="68"/>
    </location>
</feature>
<feature type="compositionally biased region" description="Basic and acidic residues" evidence="1">
    <location>
        <begin position="45"/>
        <end position="55"/>
    </location>
</feature>
<comment type="caution">
    <text evidence="2">The sequence shown here is derived from an EMBL/GenBank/DDBJ whole genome shotgun (WGS) entry which is preliminary data.</text>
</comment>